<evidence type="ECO:0000313" key="3">
    <source>
        <dbReference type="EMBL" id="GGZ37375.1"/>
    </source>
</evidence>
<dbReference type="InterPro" id="IPR043167">
    <property type="entry name" value="LpxI_C_sf"/>
</dbReference>
<organism evidence="3 4">
    <name type="scientific">Asticcacaulis endophyticus</name>
    <dbReference type="NCBI Taxonomy" id="1395890"/>
    <lineage>
        <taxon>Bacteria</taxon>
        <taxon>Pseudomonadati</taxon>
        <taxon>Pseudomonadota</taxon>
        <taxon>Alphaproteobacteria</taxon>
        <taxon>Caulobacterales</taxon>
        <taxon>Caulobacteraceae</taxon>
        <taxon>Asticcacaulis</taxon>
    </lineage>
</organism>
<name>A0A918UW80_9CAUL</name>
<dbReference type="Gene3D" id="3.40.50.20">
    <property type="match status" value="1"/>
</dbReference>
<dbReference type="InterPro" id="IPR010415">
    <property type="entry name" value="LpxI_C"/>
</dbReference>
<evidence type="ECO:0000259" key="1">
    <source>
        <dbReference type="Pfam" id="PF06230"/>
    </source>
</evidence>
<protein>
    <submittedName>
        <fullName evidence="3">UDP-2,3-diacylglucosamine pyrophosphatase</fullName>
    </submittedName>
</protein>
<dbReference type="RefSeq" id="WP_189487000.1">
    <property type="nucleotide sequence ID" value="NZ_BMZB01000003.1"/>
</dbReference>
<accession>A0A918UW80</accession>
<reference evidence="3" key="2">
    <citation type="submission" date="2020-09" db="EMBL/GenBank/DDBJ databases">
        <authorList>
            <person name="Sun Q."/>
            <person name="Kim S."/>
        </authorList>
    </citation>
    <scope>NUCLEOTIDE SEQUENCE</scope>
    <source>
        <strain evidence="3">KCTC 32296</strain>
    </source>
</reference>
<dbReference type="EMBL" id="BMZB01000003">
    <property type="protein sequence ID" value="GGZ37375.1"/>
    <property type="molecule type" value="Genomic_DNA"/>
</dbReference>
<gene>
    <name evidence="3" type="primary">lpxI</name>
    <name evidence="3" type="ORF">GCM10011273_24760</name>
</gene>
<dbReference type="PANTHER" id="PTHR39962:SF1">
    <property type="entry name" value="LPXI FAMILY PROTEIN"/>
    <property type="match status" value="1"/>
</dbReference>
<dbReference type="Proteomes" id="UP000662572">
    <property type="component" value="Unassembled WGS sequence"/>
</dbReference>
<dbReference type="Pfam" id="PF17930">
    <property type="entry name" value="LpxI_N"/>
    <property type="match status" value="1"/>
</dbReference>
<feature type="domain" description="LpxI C-terminal" evidence="1">
    <location>
        <begin position="139"/>
        <end position="274"/>
    </location>
</feature>
<dbReference type="PANTHER" id="PTHR39962">
    <property type="entry name" value="BLL4848 PROTEIN"/>
    <property type="match status" value="1"/>
</dbReference>
<reference evidence="3" key="1">
    <citation type="journal article" date="2014" name="Int. J. Syst. Evol. Microbiol.">
        <title>Complete genome sequence of Corynebacterium casei LMG S-19264T (=DSM 44701T), isolated from a smear-ripened cheese.</title>
        <authorList>
            <consortium name="US DOE Joint Genome Institute (JGI-PGF)"/>
            <person name="Walter F."/>
            <person name="Albersmeier A."/>
            <person name="Kalinowski J."/>
            <person name="Ruckert C."/>
        </authorList>
    </citation>
    <scope>NUCLEOTIDE SEQUENCE</scope>
    <source>
        <strain evidence="3">KCTC 32296</strain>
    </source>
</reference>
<dbReference type="InterPro" id="IPR053174">
    <property type="entry name" value="LpxI"/>
</dbReference>
<evidence type="ECO:0000259" key="2">
    <source>
        <dbReference type="Pfam" id="PF17930"/>
    </source>
</evidence>
<feature type="domain" description="LpxI N-terminal" evidence="2">
    <location>
        <begin position="5"/>
        <end position="133"/>
    </location>
</feature>
<dbReference type="AlphaFoldDB" id="A0A918UW80"/>
<proteinExistence type="predicted"/>
<sequence length="284" mass="29754">MTSGKLALIAGGGAVPVEVARYLKATDRPYCVLRLKEFAEPELTDHPGYDVGLGDFGFIFSLLAQEACQNICMVGYVRRPDFDTLEHDAGGAAHLPAIQAAGRGGDDSLLRQVAHMFESKGYVIEGAHEANPQLLVGHGLQAGPEPSAKGHDDMVEAIRIANVIGALDIGQAAVVANKITLAVEAQEGTDLMLARISGLSPALKGSLADRKGVLAKVAKPIQDLRLDMPTIGISTVEAVAQAGLCGIVGQVGKLLVVDKTATYATADRLGVFIYGFDDSDSPPR</sequence>
<dbReference type="InterPro" id="IPR041255">
    <property type="entry name" value="LpxI_N"/>
</dbReference>
<dbReference type="Gene3D" id="3.40.140.80">
    <property type="match status" value="1"/>
</dbReference>
<dbReference type="Pfam" id="PF06230">
    <property type="entry name" value="LpxI_C"/>
    <property type="match status" value="1"/>
</dbReference>
<keyword evidence="4" id="KW-1185">Reference proteome</keyword>
<comment type="caution">
    <text evidence="3">The sequence shown here is derived from an EMBL/GenBank/DDBJ whole genome shotgun (WGS) entry which is preliminary data.</text>
</comment>
<evidence type="ECO:0000313" key="4">
    <source>
        <dbReference type="Proteomes" id="UP000662572"/>
    </source>
</evidence>